<dbReference type="EMBL" id="JACGWJ010000008">
    <property type="protein sequence ID" value="KAL0404078.1"/>
    <property type="molecule type" value="Genomic_DNA"/>
</dbReference>
<reference evidence="1" key="2">
    <citation type="journal article" date="2024" name="Plant">
        <title>Genomic evolution and insights into agronomic trait innovations of Sesamum species.</title>
        <authorList>
            <person name="Miao H."/>
            <person name="Wang L."/>
            <person name="Qu L."/>
            <person name="Liu H."/>
            <person name="Sun Y."/>
            <person name="Le M."/>
            <person name="Wang Q."/>
            <person name="Wei S."/>
            <person name="Zheng Y."/>
            <person name="Lin W."/>
            <person name="Duan Y."/>
            <person name="Cao H."/>
            <person name="Xiong S."/>
            <person name="Wang X."/>
            <person name="Wei L."/>
            <person name="Li C."/>
            <person name="Ma Q."/>
            <person name="Ju M."/>
            <person name="Zhao R."/>
            <person name="Li G."/>
            <person name="Mu C."/>
            <person name="Tian Q."/>
            <person name="Mei H."/>
            <person name="Zhang T."/>
            <person name="Gao T."/>
            <person name="Zhang H."/>
        </authorList>
    </citation>
    <scope>NUCLEOTIDE SEQUENCE</scope>
    <source>
        <strain evidence="1">G02</strain>
    </source>
</reference>
<dbReference type="AlphaFoldDB" id="A0AAW2THS5"/>
<organism evidence="1">
    <name type="scientific">Sesamum radiatum</name>
    <name type="common">Black benniseed</name>
    <dbReference type="NCBI Taxonomy" id="300843"/>
    <lineage>
        <taxon>Eukaryota</taxon>
        <taxon>Viridiplantae</taxon>
        <taxon>Streptophyta</taxon>
        <taxon>Embryophyta</taxon>
        <taxon>Tracheophyta</taxon>
        <taxon>Spermatophyta</taxon>
        <taxon>Magnoliopsida</taxon>
        <taxon>eudicotyledons</taxon>
        <taxon>Gunneridae</taxon>
        <taxon>Pentapetalae</taxon>
        <taxon>asterids</taxon>
        <taxon>lamiids</taxon>
        <taxon>Lamiales</taxon>
        <taxon>Pedaliaceae</taxon>
        <taxon>Sesamum</taxon>
    </lineage>
</organism>
<evidence type="ECO:0000313" key="1">
    <source>
        <dbReference type="EMBL" id="KAL0404078.1"/>
    </source>
</evidence>
<dbReference type="Pfam" id="PF02992">
    <property type="entry name" value="Transposase_21"/>
    <property type="match status" value="1"/>
</dbReference>
<sequence length="134" mass="15226">MLPLGYTLLEDYYSTKKLIKDLGLPVEKIGVRKNECMLYWKNGVDLEYCNFVGMLGTSQPEGGTHVGRSPHMLSLDGQYGRTYSCWPVIITPYNFPLGMCMSSEYMFLTMVIPGSSNPKRLIDVYLEPLIEELL</sequence>
<dbReference type="InterPro" id="IPR004242">
    <property type="entry name" value="Transposase_21"/>
</dbReference>
<comment type="caution">
    <text evidence="1">The sequence shown here is derived from an EMBL/GenBank/DDBJ whole genome shotgun (WGS) entry which is preliminary data.</text>
</comment>
<accession>A0AAW2THS5</accession>
<name>A0AAW2THS5_SESRA</name>
<gene>
    <name evidence="1" type="ORF">Sradi_2048600</name>
</gene>
<protein>
    <submittedName>
        <fullName evidence="1">Uncharacterized protein</fullName>
    </submittedName>
</protein>
<proteinExistence type="predicted"/>
<reference evidence="1" key="1">
    <citation type="submission" date="2020-06" db="EMBL/GenBank/DDBJ databases">
        <authorList>
            <person name="Li T."/>
            <person name="Hu X."/>
            <person name="Zhang T."/>
            <person name="Song X."/>
            <person name="Zhang H."/>
            <person name="Dai N."/>
            <person name="Sheng W."/>
            <person name="Hou X."/>
            <person name="Wei L."/>
        </authorList>
    </citation>
    <scope>NUCLEOTIDE SEQUENCE</scope>
    <source>
        <strain evidence="1">G02</strain>
        <tissue evidence="1">Leaf</tissue>
    </source>
</reference>